<feature type="compositionally biased region" description="Basic and acidic residues" evidence="1">
    <location>
        <begin position="285"/>
        <end position="297"/>
    </location>
</feature>
<protein>
    <submittedName>
        <fullName evidence="2">Aldo/keto reductase</fullName>
    </submittedName>
</protein>
<gene>
    <name evidence="2" type="ORF">AVDCRST_MAG22-2385</name>
</gene>
<feature type="compositionally biased region" description="Gly residues" evidence="1">
    <location>
        <begin position="147"/>
        <end position="158"/>
    </location>
</feature>
<feature type="non-terminal residue" evidence="2">
    <location>
        <position position="313"/>
    </location>
</feature>
<evidence type="ECO:0000313" key="2">
    <source>
        <dbReference type="EMBL" id="CAA9418438.1"/>
    </source>
</evidence>
<dbReference type="EMBL" id="CADCUV010000103">
    <property type="protein sequence ID" value="CAA9418438.1"/>
    <property type="molecule type" value="Genomic_DNA"/>
</dbReference>
<name>A0A6J4PKB6_9ACTN</name>
<feature type="compositionally biased region" description="Basic residues" evidence="1">
    <location>
        <begin position="197"/>
        <end position="212"/>
    </location>
</feature>
<feature type="compositionally biased region" description="Low complexity" evidence="1">
    <location>
        <begin position="302"/>
        <end position="313"/>
    </location>
</feature>
<feature type="compositionally biased region" description="Basic residues" evidence="1">
    <location>
        <begin position="61"/>
        <end position="80"/>
    </location>
</feature>
<reference evidence="2" key="1">
    <citation type="submission" date="2020-02" db="EMBL/GenBank/DDBJ databases">
        <authorList>
            <person name="Meier V. D."/>
        </authorList>
    </citation>
    <scope>NUCLEOTIDE SEQUENCE</scope>
    <source>
        <strain evidence="2">AVDCRST_MAG22</strain>
    </source>
</reference>
<feature type="compositionally biased region" description="Basic residues" evidence="1">
    <location>
        <begin position="89"/>
        <end position="98"/>
    </location>
</feature>
<evidence type="ECO:0000256" key="1">
    <source>
        <dbReference type="SAM" id="MobiDB-lite"/>
    </source>
</evidence>
<proteinExistence type="predicted"/>
<feature type="compositionally biased region" description="Basic residues" evidence="1">
    <location>
        <begin position="159"/>
        <end position="172"/>
    </location>
</feature>
<feature type="compositionally biased region" description="Basic and acidic residues" evidence="1">
    <location>
        <begin position="173"/>
        <end position="184"/>
    </location>
</feature>
<dbReference type="AlphaFoldDB" id="A0A6J4PKB6"/>
<feature type="compositionally biased region" description="Basic and acidic residues" evidence="1">
    <location>
        <begin position="51"/>
        <end position="60"/>
    </location>
</feature>
<organism evidence="2">
    <name type="scientific">uncultured Rubrobacteraceae bacterium</name>
    <dbReference type="NCBI Taxonomy" id="349277"/>
    <lineage>
        <taxon>Bacteria</taxon>
        <taxon>Bacillati</taxon>
        <taxon>Actinomycetota</taxon>
        <taxon>Rubrobacteria</taxon>
        <taxon>Rubrobacterales</taxon>
        <taxon>Rubrobacteraceae</taxon>
        <taxon>environmental samples</taxon>
    </lineage>
</organism>
<feature type="compositionally biased region" description="Basic and acidic residues" evidence="1">
    <location>
        <begin position="100"/>
        <end position="118"/>
    </location>
</feature>
<feature type="non-terminal residue" evidence="2">
    <location>
        <position position="1"/>
    </location>
</feature>
<accession>A0A6J4PKB6</accession>
<sequence length="313" mass="35233">ERQSDDGCGVAETFRKHGPLHLAAVRRVRPSGGHARDVRVRGRRGQGLPDSRGRLREPHQFSRHGRLLRRRGERAPHRRGAKEEGRPAGGRRARHQGRPRPPDRRFLRRPDAPLRRAQPEAARPRPPPTLLPPRPRARELRAHDGAGWSGGGSKGPQGRGRHRAPRRGRRADRHGDPVRRDRPLRGGHHPQPLHARGPQRRTLARCRRRKGHSTPQRRPLRQRHPREGSRRLRPLRLRGGPAGDGREGPRDAGGVPAVRRPARRRRAAVLDAGPPRGLDHRRHKPPGEDRPDAESGRRVRSGRVVGEAGPFGI</sequence>
<feature type="compositionally biased region" description="Pro residues" evidence="1">
    <location>
        <begin position="124"/>
        <end position="134"/>
    </location>
</feature>
<feature type="region of interest" description="Disordered" evidence="1">
    <location>
        <begin position="22"/>
        <end position="313"/>
    </location>
</feature>